<comment type="caution">
    <text evidence="2">The sequence shown here is derived from an EMBL/GenBank/DDBJ whole genome shotgun (WGS) entry which is preliminary data.</text>
</comment>
<dbReference type="Pfam" id="PF08479">
    <property type="entry name" value="POTRA_2"/>
    <property type="match status" value="1"/>
</dbReference>
<dbReference type="InterPro" id="IPR013686">
    <property type="entry name" value="Polypept-transport_assoc_ShlB"/>
</dbReference>
<sequence length="74" mass="8577">MPKEQRSFLIRDFVIEHNGTRRFNWMNGELKQYKGQYIGAKGISMLSKMLSDKMIARGFVTSQIIVPKQNLKDG</sequence>
<feature type="non-terminal residue" evidence="2">
    <location>
        <position position="74"/>
    </location>
</feature>
<protein>
    <submittedName>
        <fullName evidence="2">Hemolysin activation/secretion protein</fullName>
    </submittedName>
</protein>
<gene>
    <name evidence="2" type="ORF">HNR32_001837</name>
</gene>
<evidence type="ECO:0000259" key="1">
    <source>
        <dbReference type="Pfam" id="PF08479"/>
    </source>
</evidence>
<name>A0A840UHT8_9FIRM</name>
<evidence type="ECO:0000313" key="2">
    <source>
        <dbReference type="EMBL" id="MBB5336686.1"/>
    </source>
</evidence>
<accession>A0A840UHT8</accession>
<dbReference type="Gene3D" id="3.10.20.310">
    <property type="entry name" value="membrane protein fhac"/>
    <property type="match status" value="1"/>
</dbReference>
<proteinExistence type="predicted"/>
<dbReference type="EMBL" id="JACHFH010000021">
    <property type="protein sequence ID" value="MBB5336686.1"/>
    <property type="molecule type" value="Genomic_DNA"/>
</dbReference>
<reference evidence="2 3" key="1">
    <citation type="submission" date="2020-08" db="EMBL/GenBank/DDBJ databases">
        <title>Genomic Encyclopedia of Type Strains, Phase IV (KMG-IV): sequencing the most valuable type-strain genomes for metagenomic binning, comparative biology and taxonomic classification.</title>
        <authorList>
            <person name="Goeker M."/>
        </authorList>
    </citation>
    <scope>NUCLEOTIDE SEQUENCE [LARGE SCALE GENOMIC DNA]</scope>
    <source>
        <strain evidence="2 3">DSM 24661</strain>
    </source>
</reference>
<feature type="domain" description="Polypeptide-transport-associated ShlB-type" evidence="1">
    <location>
        <begin position="8"/>
        <end position="74"/>
    </location>
</feature>
<keyword evidence="3" id="KW-1185">Reference proteome</keyword>
<dbReference type="RefSeq" id="WP_311636692.1">
    <property type="nucleotide sequence ID" value="NZ_JACHFH010000021.1"/>
</dbReference>
<dbReference type="AlphaFoldDB" id="A0A840UHT8"/>
<dbReference type="Proteomes" id="UP000559117">
    <property type="component" value="Unassembled WGS sequence"/>
</dbReference>
<organism evidence="2 3">
    <name type="scientific">Pectinatus brassicae</name>
    <dbReference type="NCBI Taxonomy" id="862415"/>
    <lineage>
        <taxon>Bacteria</taxon>
        <taxon>Bacillati</taxon>
        <taxon>Bacillota</taxon>
        <taxon>Negativicutes</taxon>
        <taxon>Selenomonadales</taxon>
        <taxon>Selenomonadaceae</taxon>
        <taxon>Pectinatus</taxon>
    </lineage>
</organism>
<evidence type="ECO:0000313" key="3">
    <source>
        <dbReference type="Proteomes" id="UP000559117"/>
    </source>
</evidence>